<reference evidence="4 5" key="1">
    <citation type="submission" date="2023-07" db="EMBL/GenBank/DDBJ databases">
        <title>Genomic Encyclopedia of Type Strains, Phase IV (KMG-IV): sequencing the most valuable type-strain genomes for metagenomic binning, comparative biology and taxonomic classification.</title>
        <authorList>
            <person name="Goeker M."/>
        </authorList>
    </citation>
    <scope>NUCLEOTIDE SEQUENCE [LARGE SCALE GENOMIC DNA]</scope>
    <source>
        <strain evidence="4 5">DSM 100301</strain>
    </source>
</reference>
<dbReference type="Pfam" id="PF00685">
    <property type="entry name" value="Sulfotransfer_1"/>
    <property type="match status" value="1"/>
</dbReference>
<dbReference type="InterPro" id="IPR027417">
    <property type="entry name" value="P-loop_NTPase"/>
</dbReference>
<dbReference type="InterPro" id="IPR037359">
    <property type="entry name" value="NST/OST"/>
</dbReference>
<evidence type="ECO:0000256" key="2">
    <source>
        <dbReference type="ARBA" id="ARBA00023180"/>
    </source>
</evidence>
<dbReference type="SUPFAM" id="SSF52540">
    <property type="entry name" value="P-loop containing nucleoside triphosphate hydrolases"/>
    <property type="match status" value="1"/>
</dbReference>
<comment type="caution">
    <text evidence="4">The sequence shown here is derived from an EMBL/GenBank/DDBJ whole genome shotgun (WGS) entry which is preliminary data.</text>
</comment>
<dbReference type="EMBL" id="JAUSWH010000001">
    <property type="protein sequence ID" value="MDQ0454093.1"/>
    <property type="molecule type" value="Genomic_DNA"/>
</dbReference>
<keyword evidence="2" id="KW-0325">Glycoprotein</keyword>
<feature type="domain" description="Sulfotransferase" evidence="3">
    <location>
        <begin position="8"/>
        <end position="201"/>
    </location>
</feature>
<keyword evidence="1" id="KW-0808">Transferase</keyword>
<gene>
    <name evidence="4" type="ORF">QO005_000408</name>
</gene>
<dbReference type="Proteomes" id="UP001235269">
    <property type="component" value="Unassembled WGS sequence"/>
</dbReference>
<dbReference type="InterPro" id="IPR000863">
    <property type="entry name" value="Sulfotransferase_dom"/>
</dbReference>
<evidence type="ECO:0000259" key="3">
    <source>
        <dbReference type="Pfam" id="PF00685"/>
    </source>
</evidence>
<dbReference type="Gene3D" id="3.40.50.300">
    <property type="entry name" value="P-loop containing nucleotide triphosphate hydrolases"/>
    <property type="match status" value="1"/>
</dbReference>
<protein>
    <recommendedName>
        <fullName evidence="3">Sulfotransferase domain-containing protein</fullName>
    </recommendedName>
</protein>
<evidence type="ECO:0000256" key="1">
    <source>
        <dbReference type="ARBA" id="ARBA00022679"/>
    </source>
</evidence>
<dbReference type="RefSeq" id="WP_307156299.1">
    <property type="nucleotide sequence ID" value="NZ_JAUSWH010000001.1"/>
</dbReference>
<sequence>MDSRHLLDVFIAGVQKGGTTTLFSYLREHPQINAPSGKELHFFDNESMDWEKPDYQLLQGFFPEARPDALGMDATPIYCFWPQSLERIKAYNPQAKFILLFRDPFERAWSHWCMEYARDMDSMPFAEAIRTYETRVAGLAENAAERRVFSYLERGRYGQQVERLLSLFPRENLLFLLSDDLKSDPHATLRRICGFLKIEAFAHITEKFEHVRKAIDYPCAPTEEDLRFFQERLGDEMMTFRALSGLDIGHWPIVTGQCKAISVQAAEPVPLRKVSG</sequence>
<accession>A0ABU0I795</accession>
<evidence type="ECO:0000313" key="4">
    <source>
        <dbReference type="EMBL" id="MDQ0454093.1"/>
    </source>
</evidence>
<organism evidence="4 5">
    <name type="scientific">Rhizobium paknamense</name>
    <dbReference type="NCBI Taxonomy" id="1206817"/>
    <lineage>
        <taxon>Bacteria</taxon>
        <taxon>Pseudomonadati</taxon>
        <taxon>Pseudomonadota</taxon>
        <taxon>Alphaproteobacteria</taxon>
        <taxon>Hyphomicrobiales</taxon>
        <taxon>Rhizobiaceae</taxon>
        <taxon>Rhizobium/Agrobacterium group</taxon>
        <taxon>Rhizobium</taxon>
    </lineage>
</organism>
<evidence type="ECO:0000313" key="5">
    <source>
        <dbReference type="Proteomes" id="UP001235269"/>
    </source>
</evidence>
<name>A0ABU0I795_9HYPH</name>
<dbReference type="PANTHER" id="PTHR10605:SF56">
    <property type="entry name" value="BIFUNCTIONAL HEPARAN SULFATE N-DEACETYLASE_N-SULFOTRANSFERASE"/>
    <property type="match status" value="1"/>
</dbReference>
<keyword evidence="5" id="KW-1185">Reference proteome</keyword>
<dbReference type="PANTHER" id="PTHR10605">
    <property type="entry name" value="HEPARAN SULFATE SULFOTRANSFERASE"/>
    <property type="match status" value="1"/>
</dbReference>
<proteinExistence type="predicted"/>